<keyword evidence="4" id="KW-1185">Reference proteome</keyword>
<dbReference type="Proteomes" id="UP000323454">
    <property type="component" value="Unassembled WGS sequence"/>
</dbReference>
<evidence type="ECO:0000313" key="3">
    <source>
        <dbReference type="EMBL" id="KAA2266997.1"/>
    </source>
</evidence>
<protein>
    <submittedName>
        <fullName evidence="3">Uncharacterized protein</fullName>
    </submittedName>
</protein>
<reference evidence="3 4" key="1">
    <citation type="submission" date="2019-09" db="EMBL/GenBank/DDBJ databases">
        <title>Goodfellowia gen. nov., a new genus of the Pseudonocardineae related to Actinoalloteichus, containing Goodfellowia coeruleoviolacea gen. nov., comb. nov. gen. nov., comb. nov.</title>
        <authorList>
            <person name="Labeda D."/>
        </authorList>
    </citation>
    <scope>NUCLEOTIDE SEQUENCE [LARGE SCALE GENOMIC DNA]</scope>
    <source>
        <strain evidence="3 4">AN110305</strain>
    </source>
</reference>
<evidence type="ECO:0000313" key="4">
    <source>
        <dbReference type="Proteomes" id="UP000323454"/>
    </source>
</evidence>
<keyword evidence="2" id="KW-0472">Membrane</keyword>
<comment type="caution">
    <text evidence="3">The sequence shown here is derived from an EMBL/GenBank/DDBJ whole genome shotgun (WGS) entry which is preliminary data.</text>
</comment>
<evidence type="ECO:0000256" key="2">
    <source>
        <dbReference type="SAM" id="Phobius"/>
    </source>
</evidence>
<feature type="region of interest" description="Disordered" evidence="1">
    <location>
        <begin position="63"/>
        <end position="107"/>
    </location>
</feature>
<keyword evidence="2" id="KW-1133">Transmembrane helix</keyword>
<keyword evidence="2" id="KW-0812">Transmembrane</keyword>
<feature type="transmembrane region" description="Helical" evidence="2">
    <location>
        <begin position="22"/>
        <end position="40"/>
    </location>
</feature>
<name>A0A5B2XTI3_9PSEU</name>
<evidence type="ECO:0000256" key="1">
    <source>
        <dbReference type="SAM" id="MobiDB-lite"/>
    </source>
</evidence>
<reference evidence="3 4" key="2">
    <citation type="submission" date="2019-09" db="EMBL/GenBank/DDBJ databases">
        <authorList>
            <person name="Jin C."/>
        </authorList>
    </citation>
    <scope>NUCLEOTIDE SEQUENCE [LARGE SCALE GENOMIC DNA]</scope>
    <source>
        <strain evidence="3 4">AN110305</strain>
    </source>
</reference>
<sequence length="107" mass="11255">MPLLVTAARTAAACKSPASQVFAGVLVVVLAIIKALLVLAERHRYRLLAAAVQQLDAARTELDGHPLMPTKPGIDTDRARTADRHEAVPVSASPADTARRPAALENG</sequence>
<proteinExistence type="predicted"/>
<gene>
    <name evidence="3" type="ORF">F0L68_00205</name>
</gene>
<feature type="compositionally biased region" description="Basic and acidic residues" evidence="1">
    <location>
        <begin position="74"/>
        <end position="87"/>
    </location>
</feature>
<dbReference type="AlphaFoldDB" id="A0A5B2XTI3"/>
<accession>A0A5B2XTI3</accession>
<dbReference type="EMBL" id="VUOB01000001">
    <property type="protein sequence ID" value="KAA2266997.1"/>
    <property type="molecule type" value="Genomic_DNA"/>
</dbReference>
<organism evidence="3 4">
    <name type="scientific">Solihabitans fulvus</name>
    <dbReference type="NCBI Taxonomy" id="1892852"/>
    <lineage>
        <taxon>Bacteria</taxon>
        <taxon>Bacillati</taxon>
        <taxon>Actinomycetota</taxon>
        <taxon>Actinomycetes</taxon>
        <taxon>Pseudonocardiales</taxon>
        <taxon>Pseudonocardiaceae</taxon>
        <taxon>Solihabitans</taxon>
    </lineage>
</organism>